<evidence type="ECO:0000313" key="2">
    <source>
        <dbReference type="EMBL" id="KAJ7354000.1"/>
    </source>
</evidence>
<sequence length="69" mass="7752">MREPRVDCEMSTTGKEGVQLEQTNRRHAEDTPLSDVPPAPLLLYRSSNVLVFRPAPFKSNGGEKVRNID</sequence>
<accession>A0A9W9YJQ8</accession>
<dbReference type="OrthoDB" id="2104158at2759"/>
<organism evidence="2 3">
    <name type="scientific">Desmophyllum pertusum</name>
    <dbReference type="NCBI Taxonomy" id="174260"/>
    <lineage>
        <taxon>Eukaryota</taxon>
        <taxon>Metazoa</taxon>
        <taxon>Cnidaria</taxon>
        <taxon>Anthozoa</taxon>
        <taxon>Hexacorallia</taxon>
        <taxon>Scleractinia</taxon>
        <taxon>Caryophylliina</taxon>
        <taxon>Caryophylliidae</taxon>
        <taxon>Desmophyllum</taxon>
    </lineage>
</organism>
<feature type="region of interest" description="Disordered" evidence="1">
    <location>
        <begin position="1"/>
        <end position="39"/>
    </location>
</feature>
<evidence type="ECO:0000313" key="3">
    <source>
        <dbReference type="Proteomes" id="UP001163046"/>
    </source>
</evidence>
<dbReference type="EMBL" id="MU827335">
    <property type="protein sequence ID" value="KAJ7354000.1"/>
    <property type="molecule type" value="Genomic_DNA"/>
</dbReference>
<comment type="caution">
    <text evidence="2">The sequence shown here is derived from an EMBL/GenBank/DDBJ whole genome shotgun (WGS) entry which is preliminary data.</text>
</comment>
<keyword evidence="3" id="KW-1185">Reference proteome</keyword>
<proteinExistence type="predicted"/>
<dbReference type="Proteomes" id="UP001163046">
    <property type="component" value="Unassembled WGS sequence"/>
</dbReference>
<dbReference type="AlphaFoldDB" id="A0A9W9YJQ8"/>
<gene>
    <name evidence="2" type="ORF">OS493_030850</name>
</gene>
<protein>
    <submittedName>
        <fullName evidence="2">Uncharacterized protein</fullName>
    </submittedName>
</protein>
<name>A0A9W9YJQ8_9CNID</name>
<reference evidence="2" key="1">
    <citation type="submission" date="2023-01" db="EMBL/GenBank/DDBJ databases">
        <title>Genome assembly of the deep-sea coral Lophelia pertusa.</title>
        <authorList>
            <person name="Herrera S."/>
            <person name="Cordes E."/>
        </authorList>
    </citation>
    <scope>NUCLEOTIDE SEQUENCE</scope>
    <source>
        <strain evidence="2">USNM1676648</strain>
        <tissue evidence="2">Polyp</tissue>
    </source>
</reference>
<evidence type="ECO:0000256" key="1">
    <source>
        <dbReference type="SAM" id="MobiDB-lite"/>
    </source>
</evidence>